<keyword evidence="3" id="KW-1185">Reference proteome</keyword>
<feature type="compositionally biased region" description="Basic and acidic residues" evidence="1">
    <location>
        <begin position="62"/>
        <end position="71"/>
    </location>
</feature>
<name>A0A6G1DJ75_9ORYZ</name>
<proteinExistence type="predicted"/>
<gene>
    <name evidence="2" type="ORF">E2562_019458</name>
</gene>
<feature type="region of interest" description="Disordered" evidence="1">
    <location>
        <begin position="1"/>
        <end position="100"/>
    </location>
</feature>
<dbReference type="EMBL" id="SPHZ02000006">
    <property type="protein sequence ID" value="KAF0912875.1"/>
    <property type="molecule type" value="Genomic_DNA"/>
</dbReference>
<accession>A0A6G1DJ75</accession>
<protein>
    <submittedName>
        <fullName evidence="2">Uncharacterized protein</fullName>
    </submittedName>
</protein>
<sequence length="100" mass="11191">MIGLTKAAKRRRHQLACQSSSRRRHLSISGRMTAARRPVETQGGAEHGDVSGSGADWRVVPRRAESVERSAARRPGTMWAAPEERWEHAGLRPRKTSHRS</sequence>
<comment type="caution">
    <text evidence="2">The sequence shown here is derived from an EMBL/GenBank/DDBJ whole genome shotgun (WGS) entry which is preliminary data.</text>
</comment>
<evidence type="ECO:0000313" key="2">
    <source>
        <dbReference type="EMBL" id="KAF0912875.1"/>
    </source>
</evidence>
<evidence type="ECO:0000256" key="1">
    <source>
        <dbReference type="SAM" id="MobiDB-lite"/>
    </source>
</evidence>
<dbReference type="Proteomes" id="UP000479710">
    <property type="component" value="Unassembled WGS sequence"/>
</dbReference>
<dbReference type="OrthoDB" id="773543at2759"/>
<evidence type="ECO:0000313" key="3">
    <source>
        <dbReference type="Proteomes" id="UP000479710"/>
    </source>
</evidence>
<reference evidence="2 3" key="1">
    <citation type="submission" date="2019-11" db="EMBL/GenBank/DDBJ databases">
        <title>Whole genome sequence of Oryza granulata.</title>
        <authorList>
            <person name="Li W."/>
        </authorList>
    </citation>
    <scope>NUCLEOTIDE SEQUENCE [LARGE SCALE GENOMIC DNA]</scope>
    <source>
        <strain evidence="3">cv. Menghai</strain>
        <tissue evidence="2">Leaf</tissue>
    </source>
</reference>
<dbReference type="AlphaFoldDB" id="A0A6G1DJ75"/>
<organism evidence="2 3">
    <name type="scientific">Oryza meyeriana var. granulata</name>
    <dbReference type="NCBI Taxonomy" id="110450"/>
    <lineage>
        <taxon>Eukaryota</taxon>
        <taxon>Viridiplantae</taxon>
        <taxon>Streptophyta</taxon>
        <taxon>Embryophyta</taxon>
        <taxon>Tracheophyta</taxon>
        <taxon>Spermatophyta</taxon>
        <taxon>Magnoliopsida</taxon>
        <taxon>Liliopsida</taxon>
        <taxon>Poales</taxon>
        <taxon>Poaceae</taxon>
        <taxon>BOP clade</taxon>
        <taxon>Oryzoideae</taxon>
        <taxon>Oryzeae</taxon>
        <taxon>Oryzinae</taxon>
        <taxon>Oryza</taxon>
        <taxon>Oryza meyeriana</taxon>
    </lineage>
</organism>
<feature type="compositionally biased region" description="Basic residues" evidence="1">
    <location>
        <begin position="91"/>
        <end position="100"/>
    </location>
</feature>